<evidence type="ECO:0000259" key="1">
    <source>
        <dbReference type="Pfam" id="PF13229"/>
    </source>
</evidence>
<dbReference type="Proteomes" id="UP000290958">
    <property type="component" value="Unassembled WGS sequence"/>
</dbReference>
<sequence>MSAVAKAASGDVIKLAAGTYSNVNLKGLNFTGGVTITSADPNKQAVLTDLMISGSKGIKIQGLELSNTKNIDVAFQVQGSSNIVLDNLNVHGAPGSAAAMNTRLMMIRSSSNVQVVNSEFSNGWHGISMLNNKQVRIEDNYFHDLRTDGVRGGGNSDLTIRANMFTNFHPQAADHPDAIQLWTANTSQSSSNIIIDQNVVTRGTGTQIQGIFLRDITGTLPFNNVTVTHNLIEGARGNGIALNGVKGGTVANNTVQGFPDHKSGIQMSNSSAVTVANNLATLFFGTLKPIVGTQGNVAIPYATDNGLAMAATWLKQHAAFASAWKLVDPAALAAVFSASVGGGGGSTPPPKPTKTPIDLDAAALSVAATASDDNVLNLAPQWQILSPATAAKQASATVVIDTTQEAATDTSTLPDDEGGLPVPVDSEVAPEDVTAEVTPANPADTDADAVDDENLIIDTTVTDDEADAATPNVIVAEPGTVVAALPGVDHIEVAVTGQLNHNDIIVEGFQVGEDKIVLTDARAGASSQAAQPFQFIATAAFSGTAGEVRYVSSKNGVAVMVDSDGDGIEDLDFSLRGVHTLSVSDFIL</sequence>
<evidence type="ECO:0000313" key="2">
    <source>
        <dbReference type="EMBL" id="RXR30431.1"/>
    </source>
</evidence>
<dbReference type="EMBL" id="SBKP01000002">
    <property type="protein sequence ID" value="RXR30431.1"/>
    <property type="molecule type" value="Genomic_DNA"/>
</dbReference>
<protein>
    <recommendedName>
        <fullName evidence="1">Right handed beta helix domain-containing protein</fullName>
    </recommendedName>
</protein>
<dbReference type="SUPFAM" id="SSF51126">
    <property type="entry name" value="Pectin lyase-like"/>
    <property type="match status" value="1"/>
</dbReference>
<dbReference type="RefSeq" id="WP_129403181.1">
    <property type="nucleotide sequence ID" value="NZ_SBKP01000002.1"/>
</dbReference>
<dbReference type="InterPro" id="IPR012334">
    <property type="entry name" value="Pectin_lyas_fold"/>
</dbReference>
<dbReference type="InterPro" id="IPR039448">
    <property type="entry name" value="Beta_helix"/>
</dbReference>
<name>A0A4Q1KKM0_9SPHN</name>
<dbReference type="InterPro" id="IPR011050">
    <property type="entry name" value="Pectin_lyase_fold/virulence"/>
</dbReference>
<evidence type="ECO:0000313" key="3">
    <source>
        <dbReference type="Proteomes" id="UP000290958"/>
    </source>
</evidence>
<dbReference type="OrthoDB" id="8450986at2"/>
<dbReference type="InterPro" id="IPR006626">
    <property type="entry name" value="PbH1"/>
</dbReference>
<accession>A0A4Q1KKM0</accession>
<reference evidence="3" key="1">
    <citation type="submission" date="2019-01" db="EMBL/GenBank/DDBJ databases">
        <title>Cytophagaceae bacterium strain CAR-16.</title>
        <authorList>
            <person name="Chen W.-M."/>
        </authorList>
    </citation>
    <scope>NUCLEOTIDE SEQUENCE [LARGE SCALE GENOMIC DNA]</scope>
    <source>
        <strain evidence="3">CHR27</strain>
    </source>
</reference>
<feature type="domain" description="Right handed beta helix" evidence="1">
    <location>
        <begin position="52"/>
        <end position="201"/>
    </location>
</feature>
<dbReference type="Gene3D" id="2.150.10.10">
    <property type="entry name" value="Serralysin-like metalloprotease, C-terminal"/>
    <property type="match status" value="1"/>
</dbReference>
<proteinExistence type="predicted"/>
<gene>
    <name evidence="2" type="ORF">EQG66_03705</name>
</gene>
<organism evidence="2 3">
    <name type="scientific">Sphingobium fluviale</name>
    <dbReference type="NCBI Taxonomy" id="2506423"/>
    <lineage>
        <taxon>Bacteria</taxon>
        <taxon>Pseudomonadati</taxon>
        <taxon>Pseudomonadota</taxon>
        <taxon>Alphaproteobacteria</taxon>
        <taxon>Sphingomonadales</taxon>
        <taxon>Sphingomonadaceae</taxon>
        <taxon>Sphingobium</taxon>
    </lineage>
</organism>
<dbReference type="Pfam" id="PF13229">
    <property type="entry name" value="Beta_helix"/>
    <property type="match status" value="1"/>
</dbReference>
<dbReference type="AlphaFoldDB" id="A0A4Q1KKM0"/>
<comment type="caution">
    <text evidence="2">The sequence shown here is derived from an EMBL/GenBank/DDBJ whole genome shotgun (WGS) entry which is preliminary data.</text>
</comment>
<dbReference type="InterPro" id="IPR011049">
    <property type="entry name" value="Serralysin-like_metalloprot_C"/>
</dbReference>
<dbReference type="Gene3D" id="2.160.20.10">
    <property type="entry name" value="Single-stranded right-handed beta-helix, Pectin lyase-like"/>
    <property type="match status" value="1"/>
</dbReference>
<keyword evidence="3" id="KW-1185">Reference proteome</keyword>
<dbReference type="SMART" id="SM00710">
    <property type="entry name" value="PbH1"/>
    <property type="match status" value="8"/>
</dbReference>